<evidence type="ECO:0000259" key="2">
    <source>
        <dbReference type="PROSITE" id="PS50181"/>
    </source>
</evidence>
<name>A0A1X2G5W8_9FUNG</name>
<dbReference type="GO" id="GO:0043130">
    <property type="term" value="F:ubiquitin binding"/>
    <property type="evidence" value="ECO:0007669"/>
    <property type="project" value="InterPro"/>
</dbReference>
<feature type="compositionally biased region" description="Low complexity" evidence="1">
    <location>
        <begin position="192"/>
        <end position="208"/>
    </location>
</feature>
<dbReference type="AlphaFoldDB" id="A0A1X2G5W8"/>
<dbReference type="GO" id="GO:0042802">
    <property type="term" value="F:identical protein binding"/>
    <property type="evidence" value="ECO:0007669"/>
    <property type="project" value="InterPro"/>
</dbReference>
<proteinExistence type="predicted"/>
<feature type="region of interest" description="Disordered" evidence="1">
    <location>
        <begin position="67"/>
        <end position="103"/>
    </location>
</feature>
<sequence length="663" mass="73294">MANITDYPVRHWQGGDGVFEVEASFVSIFQKQKIKLRKLNGAIIAIPMDRLSKEDLTYVQQCIGTTLPTPAQTPQPEQPVPTQPQAQPPTPTPTASQPPTPQSFVNVHQQQHLPAIDTHLPTSYINLATASASAILSPAVTYTQVRPPPTLSHSTPHRSSPTASAHAIPHPDPQRQSVYMNPHSRPPPAYRPALQPSLPSYSSSYQPTQPHPSPSANTNPNRRSPTGAQPPTMNGVWSQLPPSHPATRSSTIVMRSAVPTSRPNKIHSLTQLPNTIISRIGHWLDVRSRHQLARTCRRVHALVMRRDVWFYLDFNVDDWELIKDEQFQKLCGKLRQFQLGSAVRHVVLDGTLVSAISVVSVFSTFPSIKSLSIRHCPLMDHQQLGKLLSGLAGGTHLRELISFRMVNNKSNKRIHGDDVQQIHRCLERLADQPVEIDCHVCDQCHINACTATLQCIHCGPVPVKRCTACAPVCDHCHGRTCGGMQCQVQPSIMLAWYECGRQCQIQPLVLCSQPSCNALTLSRPALPGQRRYAECPTHGLVHARCRVKANKFVSNLCSGCDSVVCPFCDLQKCGGGCNKQWCYNCMPRMDVRHCKCILIRGAGAGGAITSKTKMSKRSVCGPCQLTCGNCNDGTFCQRCLPLHQEECKPKNKKLSKKKKTKKK</sequence>
<protein>
    <recommendedName>
        <fullName evidence="2">F-box domain-containing protein</fullName>
    </recommendedName>
</protein>
<accession>A0A1X2G5W8</accession>
<dbReference type="CDD" id="cd09917">
    <property type="entry name" value="F-box_SF"/>
    <property type="match status" value="1"/>
</dbReference>
<feature type="compositionally biased region" description="Polar residues" evidence="1">
    <location>
        <begin position="216"/>
        <end position="249"/>
    </location>
</feature>
<feature type="domain" description="F-box" evidence="2">
    <location>
        <begin position="266"/>
        <end position="312"/>
    </location>
</feature>
<reference evidence="3 4" key="1">
    <citation type="submission" date="2016-07" db="EMBL/GenBank/DDBJ databases">
        <title>Pervasive Adenine N6-methylation of Active Genes in Fungi.</title>
        <authorList>
            <consortium name="DOE Joint Genome Institute"/>
            <person name="Mondo S.J."/>
            <person name="Dannebaum R.O."/>
            <person name="Kuo R.C."/>
            <person name="Labutti K."/>
            <person name="Haridas S."/>
            <person name="Kuo A."/>
            <person name="Salamov A."/>
            <person name="Ahrendt S.R."/>
            <person name="Lipzen A."/>
            <person name="Sullivan W."/>
            <person name="Andreopoulos W.B."/>
            <person name="Clum A."/>
            <person name="Lindquist E."/>
            <person name="Daum C."/>
            <person name="Ramamoorthy G.K."/>
            <person name="Gryganskyi A."/>
            <person name="Culley D."/>
            <person name="Magnuson J.K."/>
            <person name="James T.Y."/>
            <person name="O'Malley M.A."/>
            <person name="Stajich J.E."/>
            <person name="Spatafora J.W."/>
            <person name="Visel A."/>
            <person name="Grigoriev I.V."/>
        </authorList>
    </citation>
    <scope>NUCLEOTIDE SEQUENCE [LARGE SCALE GENOMIC DNA]</scope>
    <source>
        <strain evidence="3 4">NRRL 3301</strain>
    </source>
</reference>
<dbReference type="GO" id="GO:0008092">
    <property type="term" value="F:cytoskeletal protein binding"/>
    <property type="evidence" value="ECO:0007669"/>
    <property type="project" value="InterPro"/>
</dbReference>
<dbReference type="SUPFAM" id="SSF81383">
    <property type="entry name" value="F-box domain"/>
    <property type="match status" value="1"/>
</dbReference>
<keyword evidence="4" id="KW-1185">Reference proteome</keyword>
<dbReference type="EMBL" id="MCGT01000040">
    <property type="protein sequence ID" value="ORX45885.1"/>
    <property type="molecule type" value="Genomic_DNA"/>
</dbReference>
<feature type="region of interest" description="Disordered" evidence="1">
    <location>
        <begin position="146"/>
        <end position="249"/>
    </location>
</feature>
<dbReference type="OrthoDB" id="2285780at2759"/>
<evidence type="ECO:0000256" key="1">
    <source>
        <dbReference type="SAM" id="MobiDB-lite"/>
    </source>
</evidence>
<organism evidence="3 4">
    <name type="scientific">Hesseltinella vesiculosa</name>
    <dbReference type="NCBI Taxonomy" id="101127"/>
    <lineage>
        <taxon>Eukaryota</taxon>
        <taxon>Fungi</taxon>
        <taxon>Fungi incertae sedis</taxon>
        <taxon>Mucoromycota</taxon>
        <taxon>Mucoromycotina</taxon>
        <taxon>Mucoromycetes</taxon>
        <taxon>Mucorales</taxon>
        <taxon>Cunninghamellaceae</taxon>
        <taxon>Hesseltinella</taxon>
    </lineage>
</organism>
<dbReference type="InterPro" id="IPR007131">
    <property type="entry name" value="SHD1"/>
</dbReference>
<dbReference type="InterPro" id="IPR036047">
    <property type="entry name" value="F-box-like_dom_sf"/>
</dbReference>
<feature type="compositionally biased region" description="Pro residues" evidence="1">
    <location>
        <begin position="71"/>
        <end position="101"/>
    </location>
</feature>
<dbReference type="Gene3D" id="2.30.30.700">
    <property type="entry name" value="SLA1 homology domain 1"/>
    <property type="match status" value="1"/>
</dbReference>
<dbReference type="Pfam" id="PF03983">
    <property type="entry name" value="SHD1"/>
    <property type="match status" value="1"/>
</dbReference>
<feature type="compositionally biased region" description="Polar residues" evidence="1">
    <location>
        <begin position="151"/>
        <end position="163"/>
    </location>
</feature>
<gene>
    <name evidence="3" type="ORF">DM01DRAFT_1386430</name>
</gene>
<dbReference type="Gene3D" id="3.80.10.10">
    <property type="entry name" value="Ribonuclease Inhibitor"/>
    <property type="match status" value="1"/>
</dbReference>
<evidence type="ECO:0000313" key="3">
    <source>
        <dbReference type="EMBL" id="ORX45885.1"/>
    </source>
</evidence>
<evidence type="ECO:0000313" key="4">
    <source>
        <dbReference type="Proteomes" id="UP000242146"/>
    </source>
</evidence>
<dbReference type="InterPro" id="IPR001810">
    <property type="entry name" value="F-box_dom"/>
</dbReference>
<comment type="caution">
    <text evidence="3">The sequence shown here is derived from an EMBL/GenBank/DDBJ whole genome shotgun (WGS) entry which is preliminary data.</text>
</comment>
<dbReference type="PROSITE" id="PS50181">
    <property type="entry name" value="FBOX"/>
    <property type="match status" value="1"/>
</dbReference>
<dbReference type="InterPro" id="IPR032675">
    <property type="entry name" value="LRR_dom_sf"/>
</dbReference>
<dbReference type="Proteomes" id="UP000242146">
    <property type="component" value="Unassembled WGS sequence"/>
</dbReference>
<dbReference type="GO" id="GO:0030674">
    <property type="term" value="F:protein-macromolecule adaptor activity"/>
    <property type="evidence" value="ECO:0007669"/>
    <property type="project" value="InterPro"/>
</dbReference>